<feature type="compositionally biased region" description="Low complexity" evidence="1">
    <location>
        <begin position="135"/>
        <end position="158"/>
    </location>
</feature>
<accession>A0A9P6PW99</accession>
<sequence length="330" mass="34136">MTTFRPSTSAFTVGDECSPIRWGAVPALFDDAGAMGGLDSLLELSPKTQAPSSWLWPELSPLPSLESADPSSAIPAYAPPSVAASNNDTPSSQSSLADLGQQQQQQQHQQQQQYSPWSDSSYLSPTVSTTFQEAPSPSDPGLLFLSSPPSPSSTSPQALMQPLTVPVTTTDPLLAFAPMSFQPTQPTATLQLPPAAIPSHSLEQGLVDTTLLSSFLSLAFGSGTIEAPSPSPASSIAPTTPSAMPDSADTNVHGVQPGKVDVLVGAHPADCDEAAVAAAIAATAPTVAPFKPKLLTEDTEMLPDMIPSDWLAAESASALEWMMGVSSSPN</sequence>
<keyword evidence="3" id="KW-1185">Reference proteome</keyword>
<evidence type="ECO:0000313" key="2">
    <source>
        <dbReference type="EMBL" id="KAG0255061.1"/>
    </source>
</evidence>
<feature type="region of interest" description="Disordered" evidence="1">
    <location>
        <begin position="227"/>
        <end position="248"/>
    </location>
</feature>
<evidence type="ECO:0000313" key="3">
    <source>
        <dbReference type="Proteomes" id="UP000807716"/>
    </source>
</evidence>
<comment type="caution">
    <text evidence="2">The sequence shown here is derived from an EMBL/GenBank/DDBJ whole genome shotgun (WGS) entry which is preliminary data.</text>
</comment>
<feature type="compositionally biased region" description="Low complexity" evidence="1">
    <location>
        <begin position="101"/>
        <end position="113"/>
    </location>
</feature>
<feature type="region of interest" description="Disordered" evidence="1">
    <location>
        <begin position="51"/>
        <end position="158"/>
    </location>
</feature>
<reference evidence="2" key="1">
    <citation type="journal article" date="2020" name="Fungal Divers.">
        <title>Resolving the Mortierellaceae phylogeny through synthesis of multi-gene phylogenetics and phylogenomics.</title>
        <authorList>
            <person name="Vandepol N."/>
            <person name="Liber J."/>
            <person name="Desiro A."/>
            <person name="Na H."/>
            <person name="Kennedy M."/>
            <person name="Barry K."/>
            <person name="Grigoriev I.V."/>
            <person name="Miller A.N."/>
            <person name="O'Donnell K."/>
            <person name="Stajich J.E."/>
            <person name="Bonito G."/>
        </authorList>
    </citation>
    <scope>NUCLEOTIDE SEQUENCE</scope>
    <source>
        <strain evidence="2">BC1065</strain>
    </source>
</reference>
<dbReference type="EMBL" id="JAAAJB010000481">
    <property type="protein sequence ID" value="KAG0255061.1"/>
    <property type="molecule type" value="Genomic_DNA"/>
</dbReference>
<proteinExistence type="predicted"/>
<name>A0A9P6PW99_9FUNG</name>
<protein>
    <submittedName>
        <fullName evidence="2">Uncharacterized protein</fullName>
    </submittedName>
</protein>
<feature type="compositionally biased region" description="Polar residues" evidence="1">
    <location>
        <begin position="86"/>
        <end position="96"/>
    </location>
</feature>
<dbReference type="AlphaFoldDB" id="A0A9P6PW99"/>
<feature type="compositionally biased region" description="Low complexity" evidence="1">
    <location>
        <begin position="232"/>
        <end position="243"/>
    </location>
</feature>
<gene>
    <name evidence="2" type="ORF">DFQ27_006483</name>
</gene>
<feature type="compositionally biased region" description="Polar residues" evidence="1">
    <location>
        <begin position="114"/>
        <end position="133"/>
    </location>
</feature>
<organism evidence="2 3">
    <name type="scientific">Actinomortierella ambigua</name>
    <dbReference type="NCBI Taxonomy" id="1343610"/>
    <lineage>
        <taxon>Eukaryota</taxon>
        <taxon>Fungi</taxon>
        <taxon>Fungi incertae sedis</taxon>
        <taxon>Mucoromycota</taxon>
        <taxon>Mortierellomycotina</taxon>
        <taxon>Mortierellomycetes</taxon>
        <taxon>Mortierellales</taxon>
        <taxon>Mortierellaceae</taxon>
        <taxon>Actinomortierella</taxon>
    </lineage>
</organism>
<feature type="compositionally biased region" description="Low complexity" evidence="1">
    <location>
        <begin position="51"/>
        <end position="85"/>
    </location>
</feature>
<evidence type="ECO:0000256" key="1">
    <source>
        <dbReference type="SAM" id="MobiDB-lite"/>
    </source>
</evidence>
<dbReference type="Proteomes" id="UP000807716">
    <property type="component" value="Unassembled WGS sequence"/>
</dbReference>